<feature type="region of interest" description="Disordered" evidence="1">
    <location>
        <begin position="116"/>
        <end position="163"/>
    </location>
</feature>
<sequence>MFYRNQPPYGPMGMGRGMYPGYQQPQGMRKFLAPFLNRGGGAGARSFGGPSSFGASPFTSAFPPTSAAQTAASGGANWLGNLQGALKAVQSAAPMVQQYGPMVKNIPAMINMMKLMNESDEETEEENDNDDQSSESVSEAVSSNHEPEVQKKQQGTSQPKLYI</sequence>
<dbReference type="Proteomes" id="UP000831880">
    <property type="component" value="Chromosome"/>
</dbReference>
<feature type="compositionally biased region" description="Polar residues" evidence="1">
    <location>
        <begin position="152"/>
        <end position="163"/>
    </location>
</feature>
<feature type="compositionally biased region" description="Acidic residues" evidence="1">
    <location>
        <begin position="118"/>
        <end position="133"/>
    </location>
</feature>
<dbReference type="EMBL" id="CP095074">
    <property type="protein sequence ID" value="UOQ93512.1"/>
    <property type="molecule type" value="Genomic_DNA"/>
</dbReference>
<evidence type="ECO:0000313" key="3">
    <source>
        <dbReference type="Proteomes" id="UP000831880"/>
    </source>
</evidence>
<protein>
    <submittedName>
        <fullName evidence="2">YqfQ family protein</fullName>
    </submittedName>
</protein>
<gene>
    <name evidence="2" type="ORF">MUO14_00450</name>
</gene>
<reference evidence="2 3" key="1">
    <citation type="submission" date="2022-04" db="EMBL/GenBank/DDBJ databases">
        <title>Halobacillus sp. isolated from saltern.</title>
        <authorList>
            <person name="Won M."/>
            <person name="Lee C.-M."/>
            <person name="Woen H.-Y."/>
            <person name="Kwon S.-W."/>
        </authorList>
    </citation>
    <scope>NUCLEOTIDE SEQUENCE [LARGE SCALE GENOMIC DNA]</scope>
    <source>
        <strain evidence="2 3">SSTM10-2</strain>
    </source>
</reference>
<organism evidence="2 3">
    <name type="scientific">Halobacillus shinanisalinarum</name>
    <dbReference type="NCBI Taxonomy" id="2932258"/>
    <lineage>
        <taxon>Bacteria</taxon>
        <taxon>Bacillati</taxon>
        <taxon>Bacillota</taxon>
        <taxon>Bacilli</taxon>
        <taxon>Bacillales</taxon>
        <taxon>Bacillaceae</taxon>
        <taxon>Halobacillus</taxon>
    </lineage>
</organism>
<feature type="compositionally biased region" description="Low complexity" evidence="1">
    <location>
        <begin position="134"/>
        <end position="143"/>
    </location>
</feature>
<evidence type="ECO:0000313" key="2">
    <source>
        <dbReference type="EMBL" id="UOQ93512.1"/>
    </source>
</evidence>
<accession>A0ABY4H1J1</accession>
<evidence type="ECO:0000256" key="1">
    <source>
        <dbReference type="SAM" id="MobiDB-lite"/>
    </source>
</evidence>
<proteinExistence type="predicted"/>
<keyword evidence="3" id="KW-1185">Reference proteome</keyword>
<name>A0ABY4H1J1_9BACI</name>
<dbReference type="Pfam" id="PF14181">
    <property type="entry name" value="YqfQ"/>
    <property type="match status" value="1"/>
</dbReference>
<dbReference type="InterPro" id="IPR025571">
    <property type="entry name" value="YqfQ"/>
</dbReference>
<dbReference type="RefSeq" id="WP_244753116.1">
    <property type="nucleotide sequence ID" value="NZ_CP095074.1"/>
</dbReference>